<dbReference type="FunFam" id="3.40.50.300:FF:000010">
    <property type="entry name" value="Chaperone clpB 1, putative"/>
    <property type="match status" value="1"/>
</dbReference>
<dbReference type="PANTHER" id="PTHR11638">
    <property type="entry name" value="ATP-DEPENDENT CLP PROTEASE"/>
    <property type="match status" value="1"/>
</dbReference>
<evidence type="ECO:0000313" key="11">
    <source>
        <dbReference type="Proteomes" id="UP001431209"/>
    </source>
</evidence>
<dbReference type="PANTHER" id="PTHR11638:SF18">
    <property type="entry name" value="HEAT SHOCK PROTEIN 104"/>
    <property type="match status" value="1"/>
</dbReference>
<evidence type="ECO:0000256" key="4">
    <source>
        <dbReference type="ARBA" id="ARBA00022840"/>
    </source>
</evidence>
<dbReference type="PRINTS" id="PR00300">
    <property type="entry name" value="CLPPROTEASEA"/>
</dbReference>
<dbReference type="Pfam" id="PF17871">
    <property type="entry name" value="AAA_lid_9"/>
    <property type="match status" value="1"/>
</dbReference>
<dbReference type="InterPro" id="IPR018368">
    <property type="entry name" value="ClpA/B_CS1"/>
</dbReference>
<dbReference type="InterPro" id="IPR050130">
    <property type="entry name" value="ClpA_ClpB"/>
</dbReference>
<protein>
    <recommendedName>
        <fullName evidence="9">Clp R domain-containing protein</fullName>
    </recommendedName>
</protein>
<evidence type="ECO:0000256" key="5">
    <source>
        <dbReference type="ARBA" id="ARBA00023186"/>
    </source>
</evidence>
<evidence type="ECO:0000256" key="2">
    <source>
        <dbReference type="ARBA" id="ARBA00022737"/>
    </source>
</evidence>
<dbReference type="Proteomes" id="UP001431209">
    <property type="component" value="Unassembled WGS sequence"/>
</dbReference>
<dbReference type="CDD" id="cd19499">
    <property type="entry name" value="RecA-like_ClpB_Hsp104-like"/>
    <property type="match status" value="1"/>
</dbReference>
<evidence type="ECO:0000256" key="8">
    <source>
        <dbReference type="SAM" id="Coils"/>
    </source>
</evidence>
<evidence type="ECO:0000256" key="3">
    <source>
        <dbReference type="ARBA" id="ARBA00022741"/>
    </source>
</evidence>
<dbReference type="CDD" id="cd00009">
    <property type="entry name" value="AAA"/>
    <property type="match status" value="1"/>
</dbReference>
<dbReference type="GO" id="GO:0034605">
    <property type="term" value="P:cellular response to heat"/>
    <property type="evidence" value="ECO:0007669"/>
    <property type="project" value="TreeGrafter"/>
</dbReference>
<dbReference type="PROSITE" id="PS51903">
    <property type="entry name" value="CLP_R"/>
    <property type="match status" value="1"/>
</dbReference>
<dbReference type="GO" id="GO:0016887">
    <property type="term" value="F:ATP hydrolysis activity"/>
    <property type="evidence" value="ECO:0007669"/>
    <property type="project" value="InterPro"/>
</dbReference>
<sequence length="876" mass="98413">MDPERFTDKASKGLINAQNVARDKSHGMLSVAHLAYALFQDPEGLSRRICIKCDVDPNSVVAELDKLLDKIPKQSPPPESLHTQGKLLEVLRVAQEIQKKQDDSHCTVDHILQALSQVDEIKNALNAAGLTNNKLTSTIKQLRGNRKVENRSAEDVYEALEKYGHDLLAQVKSGKIDPVIGRDEEIRRVIQILSRRTKNNPVLIGEPGTGKTAIVEGLAQRIVRGDVPNNLKCRLYTLDMGLLVAGAKFRGEFEERLNAVLDEVKKADGGIILFIDEIHLVLGAGKAEGSMDAANLLKPMLARGQLRCIGATTLSEYRQHVEKDAAFERRFQQVHVAEPTVAATITILRGIKERYETHHGVSISDGALVLAAQLSHRYISNRFLPDKAIDLIDEACASTRVQLDSQPEVIDTLERQKLQLLIEEKALQNEKDASSQARLNNVLSEIKKIDQQLEPLNQQYASQKKRIDEGQELAKKLELLKIKMEDLERVRDLERAADIKFNAIPELEKRIHQLKNESKKNHSENELLHERVDTMEILQVISRWTGIPLTKLSQGQKERILNLPKNLEKRVVGQPAAIEAVCDAVLRSRAGLSKAHKPTGTFLFLGPTGVGKTELAKALAGELFDNDKHMVRIDMSEYMEKHSVTRLIGAPPSYVGYEQGGQLTEAVRRRPYNVILFDEVEKAHRDVLNVLLQVLDDGRLTDGQGRTVDFSNAVIILTSNIGADIMLQNQDHMSESSVHDLVMNKVRGHFRPEFLNRLDDIVMLNPLQHDDLFSVIDKHLRLLQEDRFDERGIKFTVSDEAKQLILDQAYDPSYGARPLARYLERFIVTDLSIMLIKGELNDHDTVNIGVVNKQLKMTVTPGTKKRKIDKDAQSKL</sequence>
<dbReference type="InterPro" id="IPR028299">
    <property type="entry name" value="ClpA/B_CS2"/>
</dbReference>
<dbReference type="SMART" id="SM01086">
    <property type="entry name" value="ClpB_D2-small"/>
    <property type="match status" value="1"/>
</dbReference>
<dbReference type="Pfam" id="PF10431">
    <property type="entry name" value="ClpB_D2-small"/>
    <property type="match status" value="1"/>
</dbReference>
<dbReference type="InterPro" id="IPR036628">
    <property type="entry name" value="Clp_N_dom_sf"/>
</dbReference>
<dbReference type="GO" id="GO:0005737">
    <property type="term" value="C:cytoplasm"/>
    <property type="evidence" value="ECO:0007669"/>
    <property type="project" value="TreeGrafter"/>
</dbReference>
<accession>A0AAW2Z6L9</accession>
<dbReference type="EMBL" id="JAOPGA020001102">
    <property type="protein sequence ID" value="KAL0485064.1"/>
    <property type="molecule type" value="Genomic_DNA"/>
</dbReference>
<dbReference type="GO" id="GO:0005524">
    <property type="term" value="F:ATP binding"/>
    <property type="evidence" value="ECO:0007669"/>
    <property type="project" value="UniProtKB-KW"/>
</dbReference>
<gene>
    <name evidence="10" type="ORF">AKO1_011831</name>
</gene>
<keyword evidence="3 7" id="KW-0547">Nucleotide-binding</keyword>
<dbReference type="FunFam" id="3.40.50.300:FF:000025">
    <property type="entry name" value="ATP-dependent Clp protease subunit"/>
    <property type="match status" value="1"/>
</dbReference>
<feature type="domain" description="Clp R" evidence="9">
    <location>
        <begin position="3"/>
        <end position="145"/>
    </location>
</feature>
<dbReference type="Pfam" id="PF00004">
    <property type="entry name" value="AAA"/>
    <property type="match status" value="1"/>
</dbReference>
<dbReference type="PROSITE" id="PS00870">
    <property type="entry name" value="CLPAB_1"/>
    <property type="match status" value="1"/>
</dbReference>
<dbReference type="Gene3D" id="1.10.1780.10">
    <property type="entry name" value="Clp, N-terminal domain"/>
    <property type="match status" value="1"/>
</dbReference>
<keyword evidence="2 6" id="KW-0677">Repeat</keyword>
<comment type="caution">
    <text evidence="10">The sequence shown here is derived from an EMBL/GenBank/DDBJ whole genome shotgun (WGS) entry which is preliminary data.</text>
</comment>
<comment type="similarity">
    <text evidence="1 7">Belongs to the ClpA/ClpB family.</text>
</comment>
<dbReference type="InterPro" id="IPR019489">
    <property type="entry name" value="Clp_ATPase_C"/>
</dbReference>
<dbReference type="Gene3D" id="3.40.50.300">
    <property type="entry name" value="P-loop containing nucleotide triphosphate hydrolases"/>
    <property type="match status" value="3"/>
</dbReference>
<dbReference type="InterPro" id="IPR003959">
    <property type="entry name" value="ATPase_AAA_core"/>
</dbReference>
<keyword evidence="8" id="KW-0175">Coiled coil</keyword>
<reference evidence="10 11" key="1">
    <citation type="submission" date="2024-03" db="EMBL/GenBank/DDBJ databases">
        <title>The Acrasis kona genome and developmental transcriptomes reveal deep origins of eukaryotic multicellular pathways.</title>
        <authorList>
            <person name="Sheikh S."/>
            <person name="Fu C.-J."/>
            <person name="Brown M.W."/>
            <person name="Baldauf S.L."/>
        </authorList>
    </citation>
    <scope>NUCLEOTIDE SEQUENCE [LARGE SCALE GENOMIC DNA]</scope>
    <source>
        <strain evidence="10 11">ATCC MYA-3509</strain>
    </source>
</reference>
<dbReference type="SUPFAM" id="SSF81923">
    <property type="entry name" value="Double Clp-N motif"/>
    <property type="match status" value="1"/>
</dbReference>
<name>A0AAW2Z6L9_9EUKA</name>
<dbReference type="InterPro" id="IPR027417">
    <property type="entry name" value="P-loop_NTPase"/>
</dbReference>
<feature type="coiled-coil region" evidence="8">
    <location>
        <begin position="410"/>
        <end position="524"/>
    </location>
</feature>
<evidence type="ECO:0000256" key="1">
    <source>
        <dbReference type="ARBA" id="ARBA00008675"/>
    </source>
</evidence>
<keyword evidence="4 7" id="KW-0067">ATP-binding</keyword>
<dbReference type="PROSITE" id="PS00871">
    <property type="entry name" value="CLPAB_2"/>
    <property type="match status" value="1"/>
</dbReference>
<evidence type="ECO:0000256" key="6">
    <source>
        <dbReference type="PROSITE-ProRule" id="PRU01251"/>
    </source>
</evidence>
<evidence type="ECO:0000259" key="9">
    <source>
        <dbReference type="PROSITE" id="PS51903"/>
    </source>
</evidence>
<organism evidence="10 11">
    <name type="scientific">Acrasis kona</name>
    <dbReference type="NCBI Taxonomy" id="1008807"/>
    <lineage>
        <taxon>Eukaryota</taxon>
        <taxon>Discoba</taxon>
        <taxon>Heterolobosea</taxon>
        <taxon>Tetramitia</taxon>
        <taxon>Eutetramitia</taxon>
        <taxon>Acrasidae</taxon>
        <taxon>Acrasis</taxon>
    </lineage>
</organism>
<dbReference type="SUPFAM" id="SSF52540">
    <property type="entry name" value="P-loop containing nucleoside triphosphate hydrolases"/>
    <property type="match status" value="2"/>
</dbReference>
<dbReference type="InterPro" id="IPR003593">
    <property type="entry name" value="AAA+_ATPase"/>
</dbReference>
<dbReference type="Pfam" id="PF02861">
    <property type="entry name" value="Clp_N"/>
    <property type="match status" value="1"/>
</dbReference>
<dbReference type="FunFam" id="3.40.50.300:FF:000120">
    <property type="entry name" value="ATP-dependent chaperone ClpB"/>
    <property type="match status" value="1"/>
</dbReference>
<dbReference type="InterPro" id="IPR004176">
    <property type="entry name" value="Clp_R_N"/>
</dbReference>
<keyword evidence="5 7" id="KW-0143">Chaperone</keyword>
<evidence type="ECO:0000313" key="10">
    <source>
        <dbReference type="EMBL" id="KAL0485064.1"/>
    </source>
</evidence>
<keyword evidence="11" id="KW-1185">Reference proteome</keyword>
<dbReference type="InterPro" id="IPR001270">
    <property type="entry name" value="ClpA/B"/>
</dbReference>
<dbReference type="Pfam" id="PF07724">
    <property type="entry name" value="AAA_2"/>
    <property type="match status" value="1"/>
</dbReference>
<evidence type="ECO:0000256" key="7">
    <source>
        <dbReference type="RuleBase" id="RU004432"/>
    </source>
</evidence>
<dbReference type="Gene3D" id="1.10.8.60">
    <property type="match status" value="1"/>
</dbReference>
<dbReference type="SMART" id="SM00382">
    <property type="entry name" value="AAA"/>
    <property type="match status" value="2"/>
</dbReference>
<proteinExistence type="inferred from homology"/>
<dbReference type="AlphaFoldDB" id="A0AAW2Z6L9"/>
<dbReference type="InterPro" id="IPR041546">
    <property type="entry name" value="ClpA/ClpB_AAA_lid"/>
</dbReference>